<dbReference type="AlphaFoldDB" id="A0A9W6LTF4"/>
<dbReference type="EC" id="2.7.7.59" evidence="6"/>
<gene>
    <name evidence="6 9" type="primary">glnD</name>
    <name evidence="9" type="ORF">LMG27198_33210</name>
</gene>
<keyword evidence="5 6" id="KW-0511">Multifunctional enzyme</keyword>
<dbReference type="Pfam" id="PF08335">
    <property type="entry name" value="GlnD_UR_UTase"/>
    <property type="match status" value="1"/>
</dbReference>
<reference evidence="9" key="1">
    <citation type="journal article" date="2023" name="Int. J. Syst. Evol. Microbiol.">
        <title>Methylocystis iwaonis sp. nov., a type II methane-oxidizing bacterium from surface soil of a rice paddy field in Japan, and emended description of the genus Methylocystis (ex Whittenbury et al. 1970) Bowman et al. 1993.</title>
        <authorList>
            <person name="Kaise H."/>
            <person name="Sawadogo J.B."/>
            <person name="Alam M.S."/>
            <person name="Ueno C."/>
            <person name="Dianou D."/>
            <person name="Shinjo R."/>
            <person name="Asakawa S."/>
        </authorList>
    </citation>
    <scope>NUCLEOTIDE SEQUENCE</scope>
    <source>
        <strain evidence="9">LMG27198</strain>
    </source>
</reference>
<sequence length="937" mass="104202">MSDMDCARIFDTLDPAGGYAGLRAALAAPVAEVCKAEKGHARRTAAVELFRAVLAEGRARARAGLEARGSGLACAQLISQLQDELIGAIYDYVVTYVYPADNPTFAERLTIVAVGGYGRGMLAPGSDIDLLFLLPYKQTPWGESVVEAILYILWDLRQKVGHATRSVAECMKQSRADMTIRTTLLEARFLLGSTELFNELQDAFDREVARSDASEFVAAKLAERDTRVARAGASRYLVEPNVKEGKGGLRDLNTLFWIAKYVYRVRDPQELVAAGLFTSAELSLFERCEEFLWGVRCHLHFATGRAEERVSFDVQPMMAKRLGYHDRAGLSRVERFMKHYFLVAKDVGDLTAIVCAALEERQAKPRAIFDRFLQPFRRKRSKGPAGDFIISHDRISVTDASVFQRDPVNIIRLFWMADHHGLPLHPDALRAVTLSLREIDSDLRNDKEANRLFLEILLSRNMTEIILRRMNETGVLGRFVPDFGRIVAMMQFNMYHHYTVDEHLLRAVGGLSDLEAGRLPQHQALVGEVLPTIVNRKVLYLGLFLHDIAKGRKDDHSVAGMEVARQLCPRLGFTPGETETVAWLVEHHLTMSTFAQSRDLSDRVTIESFAAIVQTIERLKMLFVLTVCDINAVGPGVLDAWKSQLLRALYWETEVVLGGGHSSVDRKSRVAAAIAELRAALPEWRDEDFDAYAKRHYPAYWLKVDVERKMRHAKMLANLTGAETPLVTAVELDRTRGAVELTVIAPDHRRLLSIIAGGCAASGANIVDAHIFTTVDGLALDTIFFSRAFDFDEDEMRRARRIADFIAKALRGEVFVSDAVKARAKQGASNTAFSVAPEVVVDNSLSNVYTVIEVSGLDREGLLFDLTNAISKLNLNIASAHIVTFGERAVDTFYVTDLTGAKILSQQRHAAIKRQLLEVFGPPPEKRPAQPAALAAT</sequence>
<comment type="similarity">
    <text evidence="6">Belongs to the GlnD family.</text>
</comment>
<dbReference type="InterPro" id="IPR043519">
    <property type="entry name" value="NT_sf"/>
</dbReference>
<feature type="domain" description="HD" evidence="8">
    <location>
        <begin position="519"/>
        <end position="622"/>
    </location>
</feature>
<dbReference type="Pfam" id="PF01966">
    <property type="entry name" value="HD"/>
    <property type="match status" value="1"/>
</dbReference>
<evidence type="ECO:0000259" key="8">
    <source>
        <dbReference type="PROSITE" id="PS51831"/>
    </source>
</evidence>
<dbReference type="HAMAP" id="MF_00277">
    <property type="entry name" value="PII_uridylyl_transf"/>
    <property type="match status" value="1"/>
</dbReference>
<dbReference type="CDD" id="cd04900">
    <property type="entry name" value="ACT_UUR-like_1"/>
    <property type="match status" value="1"/>
</dbReference>
<comment type="domain">
    <text evidence="6">Has four distinct domains: an N-terminal nucleotidyltransferase (NT) domain responsible for UTase activity, a central HD domain that encodes UR activity, and two C-terminal ACT domains that seem to have a role in glutamine sensing.</text>
</comment>
<dbReference type="InterPro" id="IPR002912">
    <property type="entry name" value="ACT_dom"/>
</dbReference>
<dbReference type="NCBIfam" id="NF003467">
    <property type="entry name" value="PRK05092.1"/>
    <property type="match status" value="1"/>
</dbReference>
<dbReference type="CDD" id="cd05401">
    <property type="entry name" value="NT_GlnE_GlnD_like"/>
    <property type="match status" value="1"/>
</dbReference>
<dbReference type="InterPro" id="IPR010043">
    <property type="entry name" value="UTase/UR"/>
</dbReference>
<comment type="caution">
    <text evidence="6">Lacks conserved residue(s) required for the propagation of feature annotation.</text>
</comment>
<accession>A0A9W6LTF4</accession>
<dbReference type="Gene3D" id="3.30.460.10">
    <property type="entry name" value="Beta Polymerase, domain 2"/>
    <property type="match status" value="1"/>
</dbReference>
<feature type="region of interest" description="Uridylyltransferase" evidence="6">
    <location>
        <begin position="1"/>
        <end position="382"/>
    </location>
</feature>
<keyword evidence="2 6" id="KW-0548">Nucleotidyltransferase</keyword>
<dbReference type="InterPro" id="IPR045865">
    <property type="entry name" value="ACT-like_dom_sf"/>
</dbReference>
<comment type="catalytic activity">
    <reaction evidence="6">
        <text>[protein-PII]-L-tyrosine + UTP = [protein-PII]-uridylyl-L-tyrosine + diphosphate</text>
        <dbReference type="Rhea" id="RHEA:13673"/>
        <dbReference type="Rhea" id="RHEA-COMP:12147"/>
        <dbReference type="Rhea" id="RHEA-COMP:12148"/>
        <dbReference type="ChEBI" id="CHEBI:33019"/>
        <dbReference type="ChEBI" id="CHEBI:46398"/>
        <dbReference type="ChEBI" id="CHEBI:46858"/>
        <dbReference type="ChEBI" id="CHEBI:90602"/>
        <dbReference type="EC" id="2.7.7.59"/>
    </reaction>
</comment>
<evidence type="ECO:0000256" key="4">
    <source>
        <dbReference type="ARBA" id="ARBA00022842"/>
    </source>
</evidence>
<keyword evidence="1 6" id="KW-0808">Transferase</keyword>
<dbReference type="PANTHER" id="PTHR47320:SF1">
    <property type="entry name" value="BIFUNCTIONAL URIDYLYLTRANSFERASE_URIDYLYL-REMOVING ENZYME"/>
    <property type="match status" value="1"/>
</dbReference>
<evidence type="ECO:0000256" key="2">
    <source>
        <dbReference type="ARBA" id="ARBA00022695"/>
    </source>
</evidence>
<comment type="cofactor">
    <cofactor evidence="6">
        <name>Mg(2+)</name>
        <dbReference type="ChEBI" id="CHEBI:18420"/>
    </cofactor>
</comment>
<evidence type="ECO:0000259" key="7">
    <source>
        <dbReference type="PROSITE" id="PS51671"/>
    </source>
</evidence>
<evidence type="ECO:0000256" key="1">
    <source>
        <dbReference type="ARBA" id="ARBA00022679"/>
    </source>
</evidence>
<name>A0A9W6LTF4_9HYPH</name>
<comment type="activity regulation">
    <text evidence="6">Uridylyltransferase (UTase) activity is inhibited by glutamine, while glutamine activates uridylyl-removing (UR) activity.</text>
</comment>
<comment type="catalytic activity">
    <reaction evidence="6">
        <text>[protein-PII]-uridylyl-L-tyrosine + H2O = [protein-PII]-L-tyrosine + UMP + H(+)</text>
        <dbReference type="Rhea" id="RHEA:48600"/>
        <dbReference type="Rhea" id="RHEA-COMP:12147"/>
        <dbReference type="Rhea" id="RHEA-COMP:12148"/>
        <dbReference type="ChEBI" id="CHEBI:15377"/>
        <dbReference type="ChEBI" id="CHEBI:15378"/>
        <dbReference type="ChEBI" id="CHEBI:46858"/>
        <dbReference type="ChEBI" id="CHEBI:57865"/>
        <dbReference type="ChEBI" id="CHEBI:90602"/>
    </reaction>
</comment>
<dbReference type="SUPFAM" id="SSF81891">
    <property type="entry name" value="Poly A polymerase C-terminal region-like"/>
    <property type="match status" value="1"/>
</dbReference>
<evidence type="ECO:0000256" key="3">
    <source>
        <dbReference type="ARBA" id="ARBA00022801"/>
    </source>
</evidence>
<dbReference type="EC" id="3.1.4.-" evidence="6"/>
<dbReference type="PROSITE" id="PS51831">
    <property type="entry name" value="HD"/>
    <property type="match status" value="1"/>
</dbReference>
<dbReference type="GO" id="GO:0006808">
    <property type="term" value="P:regulation of nitrogen utilization"/>
    <property type="evidence" value="ECO:0007669"/>
    <property type="project" value="UniProtKB-UniRule"/>
</dbReference>
<dbReference type="GO" id="GO:0008081">
    <property type="term" value="F:phosphoric diester hydrolase activity"/>
    <property type="evidence" value="ECO:0007669"/>
    <property type="project" value="UniProtKB-UniRule"/>
</dbReference>
<comment type="caution">
    <text evidence="9">The sequence shown here is derived from an EMBL/GenBank/DDBJ whole genome shotgun (WGS) entry which is preliminary data.</text>
</comment>
<dbReference type="GO" id="GO:0008773">
    <property type="term" value="F:[protein-PII] uridylyltransferase activity"/>
    <property type="evidence" value="ECO:0007669"/>
    <property type="project" value="UniProtKB-UniRule"/>
</dbReference>
<comment type="function">
    <text evidence="6">Modifies, by uridylylation and deuridylylation, the PII regulatory proteins (GlnB and homologs), in response to the nitrogen status of the cell that GlnD senses through the glutamine level. Under low glutamine levels, catalyzes the conversion of the PII proteins and UTP to PII-UMP and PPi, while under higher glutamine levels, GlnD hydrolyzes PII-UMP to PII and UMP (deuridylylation). Thus, controls uridylylation state and activity of the PII proteins, and plays an important role in the regulation of nitrogen metabolism.</text>
</comment>
<evidence type="ECO:0000313" key="9">
    <source>
        <dbReference type="EMBL" id="GLI94329.1"/>
    </source>
</evidence>
<keyword evidence="3 6" id="KW-0378">Hydrolase</keyword>
<feature type="domain" description="ACT" evidence="7">
    <location>
        <begin position="740"/>
        <end position="821"/>
    </location>
</feature>
<evidence type="ECO:0000313" key="10">
    <source>
        <dbReference type="Proteomes" id="UP001144323"/>
    </source>
</evidence>
<feature type="domain" description="ACT" evidence="7">
    <location>
        <begin position="851"/>
        <end position="927"/>
    </location>
</feature>
<keyword evidence="4 6" id="KW-0460">Magnesium</keyword>
<dbReference type="InterPro" id="IPR006674">
    <property type="entry name" value="HD_domain"/>
</dbReference>
<dbReference type="Pfam" id="PF24931">
    <property type="entry name" value="ACT_ACR9_3rd"/>
    <property type="match status" value="1"/>
</dbReference>
<evidence type="ECO:0000256" key="5">
    <source>
        <dbReference type="ARBA" id="ARBA00023268"/>
    </source>
</evidence>
<organism evidence="9 10">
    <name type="scientific">Methylocystis echinoides</name>
    <dbReference type="NCBI Taxonomy" id="29468"/>
    <lineage>
        <taxon>Bacteria</taxon>
        <taxon>Pseudomonadati</taxon>
        <taxon>Pseudomonadota</taxon>
        <taxon>Alphaproteobacteria</taxon>
        <taxon>Hyphomicrobiales</taxon>
        <taxon>Methylocystaceae</taxon>
        <taxon>Methylocystis</taxon>
    </lineage>
</organism>
<dbReference type="Gene3D" id="1.10.3090.10">
    <property type="entry name" value="cca-adding enzyme, domain 2"/>
    <property type="match status" value="1"/>
</dbReference>
<proteinExistence type="inferred from homology"/>
<keyword evidence="10" id="KW-1185">Reference proteome</keyword>
<dbReference type="InterPro" id="IPR013546">
    <property type="entry name" value="PII_UdlTrfase/GS_AdlTrfase"/>
</dbReference>
<dbReference type="PIRSF" id="PIRSF006288">
    <property type="entry name" value="PII_uridyltransf"/>
    <property type="match status" value="1"/>
</dbReference>
<dbReference type="PANTHER" id="PTHR47320">
    <property type="entry name" value="BIFUNCTIONAL URIDYLYLTRANSFERASE/URIDYLYL-REMOVING ENZYME"/>
    <property type="match status" value="1"/>
</dbReference>
<dbReference type="SUPFAM" id="SSF55021">
    <property type="entry name" value="ACT-like"/>
    <property type="match status" value="2"/>
</dbReference>
<dbReference type="Proteomes" id="UP001144323">
    <property type="component" value="Unassembled WGS sequence"/>
</dbReference>
<dbReference type="NCBIfam" id="TIGR01693">
    <property type="entry name" value="UTase_glnD"/>
    <property type="match status" value="1"/>
</dbReference>
<dbReference type="SUPFAM" id="SSF81301">
    <property type="entry name" value="Nucleotidyltransferase"/>
    <property type="match status" value="1"/>
</dbReference>
<dbReference type="EMBL" id="BSEC01000001">
    <property type="protein sequence ID" value="GLI94329.1"/>
    <property type="molecule type" value="Genomic_DNA"/>
</dbReference>
<dbReference type="PROSITE" id="PS51671">
    <property type="entry name" value="ACT"/>
    <property type="match status" value="2"/>
</dbReference>
<evidence type="ECO:0000256" key="6">
    <source>
        <dbReference type="HAMAP-Rule" id="MF_00277"/>
    </source>
</evidence>
<dbReference type="CDD" id="cd04899">
    <property type="entry name" value="ACT_ACR-UUR-like_2"/>
    <property type="match status" value="1"/>
</dbReference>
<protein>
    <recommendedName>
        <fullName evidence="6">Bifunctional uridylyltransferase/uridylyl-removing enzyme</fullName>
        <shortName evidence="6">UTase/UR</shortName>
    </recommendedName>
    <alternativeName>
        <fullName evidence="6">Bifunctional [protein-PII] modification enzyme</fullName>
    </alternativeName>
    <alternativeName>
        <fullName evidence="6">Bifunctional nitrogen sensor protein</fullName>
    </alternativeName>
    <domain>
        <recommendedName>
            <fullName evidence="6">[Protein-PII] uridylyltransferase</fullName>
            <shortName evidence="6">PII uridylyltransferase</shortName>
            <shortName evidence="6">UTase</shortName>
            <ecNumber evidence="6">2.7.7.59</ecNumber>
        </recommendedName>
    </domain>
    <domain>
        <recommendedName>
            <fullName evidence="6">[Protein-PII]-UMP uridylyl-removing enzyme</fullName>
            <shortName evidence="6">UR</shortName>
            <ecNumber evidence="6">3.1.4.-</ecNumber>
        </recommendedName>
    </domain>
</protein>
<dbReference type="SUPFAM" id="SSF81593">
    <property type="entry name" value="Nucleotidyltransferase substrate binding subunit/domain"/>
    <property type="match status" value="1"/>
</dbReference>